<name>A0A8H7MFH3_9PLEO</name>
<evidence type="ECO:0000313" key="3">
    <source>
        <dbReference type="Proteomes" id="UP000651452"/>
    </source>
</evidence>
<feature type="signal peptide" evidence="1">
    <location>
        <begin position="1"/>
        <end position="18"/>
    </location>
</feature>
<keyword evidence="3" id="KW-1185">Reference proteome</keyword>
<organism evidence="2 3">
    <name type="scientific">Ascochyta lentis</name>
    <dbReference type="NCBI Taxonomy" id="205686"/>
    <lineage>
        <taxon>Eukaryota</taxon>
        <taxon>Fungi</taxon>
        <taxon>Dikarya</taxon>
        <taxon>Ascomycota</taxon>
        <taxon>Pezizomycotina</taxon>
        <taxon>Dothideomycetes</taxon>
        <taxon>Pleosporomycetidae</taxon>
        <taxon>Pleosporales</taxon>
        <taxon>Pleosporineae</taxon>
        <taxon>Didymellaceae</taxon>
        <taxon>Ascochyta</taxon>
    </lineage>
</organism>
<reference evidence="2" key="2">
    <citation type="submission" date="2020-09" db="EMBL/GenBank/DDBJ databases">
        <title>Reference genome assembly for Australian Ascochyta lentis isolate Al4.</title>
        <authorList>
            <person name="Lee R.C."/>
            <person name="Farfan-Caceres L.M."/>
            <person name="Debler J.W."/>
            <person name="Williams A.H."/>
            <person name="Henares B.M."/>
        </authorList>
    </citation>
    <scope>NUCLEOTIDE SEQUENCE</scope>
    <source>
        <strain evidence="2">Al4</strain>
    </source>
</reference>
<accession>A0A8H7MFH3</accession>
<dbReference type="Proteomes" id="UP000651452">
    <property type="component" value="Unassembled WGS sequence"/>
</dbReference>
<protein>
    <recommendedName>
        <fullName evidence="4">AA1-like domain-containing protein</fullName>
    </recommendedName>
</protein>
<sequence>MRFTTATIVATLAAAATATVIPRSDLGAWNVTISSTGGSDRARTETVTGLYANSQLTDNIPVNCHFQGMLDGEVINKLTCDPESFSYTFEGAGYDDGDLYQLTLSQTLTLSGTEVTVKGVSDKFKRTCDTITGKSCSASNIIVTASTGVA</sequence>
<evidence type="ECO:0000256" key="1">
    <source>
        <dbReference type="SAM" id="SignalP"/>
    </source>
</evidence>
<keyword evidence="1" id="KW-0732">Signal</keyword>
<evidence type="ECO:0008006" key="4">
    <source>
        <dbReference type="Google" id="ProtNLM"/>
    </source>
</evidence>
<feature type="chain" id="PRO_5034998711" description="AA1-like domain-containing protein" evidence="1">
    <location>
        <begin position="19"/>
        <end position="150"/>
    </location>
</feature>
<dbReference type="OrthoDB" id="3753703at2759"/>
<reference evidence="2" key="1">
    <citation type="submission" date="2018-12" db="EMBL/GenBank/DDBJ databases">
        <authorList>
            <person name="Syme R.A."/>
            <person name="Farfan-Caceres L."/>
            <person name="Lichtenzveig J."/>
        </authorList>
    </citation>
    <scope>NUCLEOTIDE SEQUENCE</scope>
    <source>
        <strain evidence="2">Al4</strain>
    </source>
</reference>
<proteinExistence type="predicted"/>
<comment type="caution">
    <text evidence="2">The sequence shown here is derived from an EMBL/GenBank/DDBJ whole genome shotgun (WGS) entry which is preliminary data.</text>
</comment>
<dbReference type="AlphaFoldDB" id="A0A8H7MFH3"/>
<dbReference type="EMBL" id="RZGK01000013">
    <property type="protein sequence ID" value="KAF9694419.1"/>
    <property type="molecule type" value="Genomic_DNA"/>
</dbReference>
<gene>
    <name evidence="2" type="ORF">EKO04_007234</name>
</gene>
<evidence type="ECO:0000313" key="2">
    <source>
        <dbReference type="EMBL" id="KAF9694419.1"/>
    </source>
</evidence>